<keyword evidence="1" id="KW-1133">Transmembrane helix</keyword>
<dbReference type="AlphaFoldDB" id="A0A371P8H8"/>
<evidence type="ECO:0000313" key="3">
    <source>
        <dbReference type="Proteomes" id="UP000265581"/>
    </source>
</evidence>
<dbReference type="OrthoDB" id="5123020at2"/>
<keyword evidence="1" id="KW-0812">Transmembrane</keyword>
<comment type="caution">
    <text evidence="2">The sequence shown here is derived from an EMBL/GenBank/DDBJ whole genome shotgun (WGS) entry which is preliminary data.</text>
</comment>
<dbReference type="EMBL" id="QUBR01000001">
    <property type="protein sequence ID" value="REK72202.1"/>
    <property type="molecule type" value="Genomic_DNA"/>
</dbReference>
<sequence length="278" mass="30602">MAGRGRGKDVTSGFAPWAAPESLTRLETIRADVEREVSTLKGFRRRVRQRGEWSLLPLLVGGPIMAWEVFRWGGTLIADADGDVGLTWRWFVDSPSVWWAAVAVVLLAIARVSIVTRIRREFRRFRREGWVAFQAPSGWVNLNTDGPSHVVHDHRSVGGAAQYRARDLGEPIVLVSAPGMRADAFVAVLEQVRADIVRRVHAKDQIEVFNQERKTLRAAPAARWFPAAAGCLLGEGDDRILTVAVPAPSKGGRRTRLGSIKLTRDEAQALEGGSSAAR</sequence>
<evidence type="ECO:0000313" key="2">
    <source>
        <dbReference type="EMBL" id="REK72202.1"/>
    </source>
</evidence>
<keyword evidence="3" id="KW-1185">Reference proteome</keyword>
<reference evidence="2 3" key="1">
    <citation type="submission" date="2018-08" db="EMBL/GenBank/DDBJ databases">
        <title>Aeromicrobium sp. M2KJ-4, whole genome shotgun sequence.</title>
        <authorList>
            <person name="Tuo L."/>
        </authorList>
    </citation>
    <scope>NUCLEOTIDE SEQUENCE [LARGE SCALE GENOMIC DNA]</scope>
    <source>
        <strain evidence="2 3">M2KJ-4</strain>
    </source>
</reference>
<accession>A0A371P8H8</accession>
<protein>
    <submittedName>
        <fullName evidence="2">Uncharacterized protein</fullName>
    </submittedName>
</protein>
<dbReference type="Proteomes" id="UP000265581">
    <property type="component" value="Unassembled WGS sequence"/>
</dbReference>
<evidence type="ECO:0000256" key="1">
    <source>
        <dbReference type="SAM" id="Phobius"/>
    </source>
</evidence>
<name>A0A371P8H8_9ACTN</name>
<feature type="transmembrane region" description="Helical" evidence="1">
    <location>
        <begin position="53"/>
        <end position="70"/>
    </location>
</feature>
<gene>
    <name evidence="2" type="ORF">DX116_00710</name>
</gene>
<dbReference type="RefSeq" id="WP_119702335.1">
    <property type="nucleotide sequence ID" value="NZ_JBHSOI010000001.1"/>
</dbReference>
<feature type="transmembrane region" description="Helical" evidence="1">
    <location>
        <begin position="97"/>
        <end position="118"/>
    </location>
</feature>
<proteinExistence type="predicted"/>
<organism evidence="2 3">
    <name type="scientific">Aeromicrobium endophyticum</name>
    <dbReference type="NCBI Taxonomy" id="2292704"/>
    <lineage>
        <taxon>Bacteria</taxon>
        <taxon>Bacillati</taxon>
        <taxon>Actinomycetota</taxon>
        <taxon>Actinomycetes</taxon>
        <taxon>Propionibacteriales</taxon>
        <taxon>Nocardioidaceae</taxon>
        <taxon>Aeromicrobium</taxon>
    </lineage>
</organism>
<keyword evidence="1" id="KW-0472">Membrane</keyword>